<dbReference type="PANTHER" id="PTHR11085">
    <property type="entry name" value="NAD-DEPENDENT PROTEIN DEACYLASE SIRTUIN-5, MITOCHONDRIAL-RELATED"/>
    <property type="match status" value="1"/>
</dbReference>
<keyword evidence="2 3" id="KW-0520">NAD</keyword>
<comment type="caution">
    <text evidence="3 4">Lacks conserved residue(s) required for the propagation of feature annotation.</text>
</comment>
<feature type="binding site" evidence="3">
    <location>
        <begin position="9"/>
        <end position="28"/>
    </location>
    <ligand>
        <name>NAD(+)</name>
        <dbReference type="ChEBI" id="CHEBI:57540"/>
    </ligand>
</feature>
<dbReference type="EC" id="2.3.1.286" evidence="3"/>
<comment type="catalytic activity">
    <reaction evidence="3">
        <text>N(6)-succinyl-L-lysyl-[protein] + NAD(+) + H2O = 2''-O-succinyl-ADP-D-ribose + nicotinamide + L-lysyl-[protein]</text>
        <dbReference type="Rhea" id="RHEA:47668"/>
        <dbReference type="Rhea" id="RHEA-COMP:9752"/>
        <dbReference type="Rhea" id="RHEA-COMP:11877"/>
        <dbReference type="ChEBI" id="CHEBI:15377"/>
        <dbReference type="ChEBI" id="CHEBI:17154"/>
        <dbReference type="ChEBI" id="CHEBI:29969"/>
        <dbReference type="ChEBI" id="CHEBI:57540"/>
        <dbReference type="ChEBI" id="CHEBI:87830"/>
        <dbReference type="ChEBI" id="CHEBI:87832"/>
    </reaction>
</comment>
<name>A0ABV8AKB2_9FLAO</name>
<feature type="binding site" evidence="3">
    <location>
        <position position="56"/>
    </location>
    <ligand>
        <name>substrate</name>
    </ligand>
</feature>
<comment type="subcellular location">
    <subcellularLocation>
        <location evidence="3">Cytoplasm</location>
    </subcellularLocation>
</comment>
<comment type="catalytic activity">
    <reaction evidence="3">
        <text>N(6)-acetyl-L-lysyl-[protein] + NAD(+) + H2O = 2''-O-acetyl-ADP-D-ribose + nicotinamide + L-lysyl-[protein]</text>
        <dbReference type="Rhea" id="RHEA:43636"/>
        <dbReference type="Rhea" id="RHEA-COMP:9752"/>
        <dbReference type="Rhea" id="RHEA-COMP:10731"/>
        <dbReference type="ChEBI" id="CHEBI:15377"/>
        <dbReference type="ChEBI" id="CHEBI:17154"/>
        <dbReference type="ChEBI" id="CHEBI:29969"/>
        <dbReference type="ChEBI" id="CHEBI:57540"/>
        <dbReference type="ChEBI" id="CHEBI:61930"/>
        <dbReference type="ChEBI" id="CHEBI:83767"/>
        <dbReference type="EC" id="2.3.1.286"/>
    </reaction>
</comment>
<comment type="caution">
    <text evidence="6">The sequence shown here is derived from an EMBL/GenBank/DDBJ whole genome shotgun (WGS) entry which is preliminary data.</text>
</comment>
<evidence type="ECO:0000256" key="1">
    <source>
        <dbReference type="ARBA" id="ARBA00022679"/>
    </source>
</evidence>
<evidence type="ECO:0000256" key="3">
    <source>
        <dbReference type="HAMAP-Rule" id="MF_01121"/>
    </source>
</evidence>
<dbReference type="InterPro" id="IPR029035">
    <property type="entry name" value="DHS-like_NAD/FAD-binding_dom"/>
</dbReference>
<dbReference type="Pfam" id="PF02146">
    <property type="entry name" value="SIR2"/>
    <property type="match status" value="1"/>
</dbReference>
<dbReference type="EMBL" id="JBHSAT010000004">
    <property type="protein sequence ID" value="MFC3877425.1"/>
    <property type="molecule type" value="Genomic_DNA"/>
</dbReference>
<feature type="binding site" evidence="3">
    <location>
        <position position="53"/>
    </location>
    <ligand>
        <name>substrate</name>
    </ligand>
</feature>
<dbReference type="Proteomes" id="UP001595812">
    <property type="component" value="Unassembled WGS sequence"/>
</dbReference>
<dbReference type="PROSITE" id="PS50305">
    <property type="entry name" value="SIRTUIN"/>
    <property type="match status" value="1"/>
</dbReference>
<keyword evidence="7" id="KW-1185">Reference proteome</keyword>
<dbReference type="Gene3D" id="3.30.1600.10">
    <property type="entry name" value="SIR2/SIRT2 'Small Domain"/>
    <property type="match status" value="1"/>
</dbReference>
<comment type="function">
    <text evidence="3">NAD-dependent lysine deacetylase and desuccinylase that specifically removes acetyl and succinyl groups on target proteins. Modulates the activities of several proteins which are inactive in their acylated form.</text>
</comment>
<evidence type="ECO:0000313" key="7">
    <source>
        <dbReference type="Proteomes" id="UP001595812"/>
    </source>
</evidence>
<dbReference type="SUPFAM" id="SSF52467">
    <property type="entry name" value="DHS-like NAD/FAD-binding domain"/>
    <property type="match status" value="1"/>
</dbReference>
<dbReference type="RefSeq" id="WP_386099688.1">
    <property type="nucleotide sequence ID" value="NZ_JBHSAT010000004.1"/>
</dbReference>
<dbReference type="InterPro" id="IPR026590">
    <property type="entry name" value="Ssirtuin_cat_dom"/>
</dbReference>
<comment type="similarity">
    <text evidence="3">Belongs to the sirtuin family. Class III subfamily.</text>
</comment>
<proteinExistence type="inferred from homology"/>
<dbReference type="PANTHER" id="PTHR11085:SF4">
    <property type="entry name" value="NAD-DEPENDENT PROTEIN DEACYLASE"/>
    <property type="match status" value="1"/>
</dbReference>
<feature type="binding site" evidence="3">
    <location>
        <position position="212"/>
    </location>
    <ligand>
        <name>NAD(+)</name>
        <dbReference type="ChEBI" id="CHEBI:57540"/>
    </ligand>
</feature>
<gene>
    <name evidence="3" type="primary">cobB</name>
    <name evidence="6" type="ORF">ACFOSX_09295</name>
</gene>
<feature type="domain" description="Deacetylase sirtuin-type" evidence="5">
    <location>
        <begin position="1"/>
        <end position="229"/>
    </location>
</feature>
<dbReference type="HAMAP" id="MF_01121">
    <property type="entry name" value="Sirtuin_ClassIII"/>
    <property type="match status" value="1"/>
</dbReference>
<dbReference type="InterPro" id="IPR027546">
    <property type="entry name" value="Sirtuin_class_III"/>
</dbReference>
<sequence length="229" mass="25295">MKHIVVLTGAGMSAESGLKTFRDSNGLWEGHDVMSVASPQGFASNPGLVLDFYNERRRQLKDVEPNSAHSDLANLENDFKVSIVTQNVDDLHERAGSTNVLHLHGELRKIRSTGNDSDIKDWTEDINLGDVCENGHQLRPHIVWFGEDVPLIEDAITICETADILMIIGTSMQVYPAAGLMNYVKLSTPIYFIDPNPAMESNRRLTVIAEPATVGIKTAIQIIKENVSE</sequence>
<keyword evidence="1" id="KW-0808">Transferase</keyword>
<evidence type="ECO:0000313" key="6">
    <source>
        <dbReference type="EMBL" id="MFC3877425.1"/>
    </source>
</evidence>
<feature type="active site" description="Proton acceptor" evidence="3">
    <location>
        <position position="104"/>
    </location>
</feature>
<evidence type="ECO:0000256" key="4">
    <source>
        <dbReference type="PROSITE-ProRule" id="PRU00236"/>
    </source>
</evidence>
<feature type="binding site" evidence="3">
    <location>
        <begin position="86"/>
        <end position="89"/>
    </location>
    <ligand>
        <name>NAD(+)</name>
        <dbReference type="ChEBI" id="CHEBI:57540"/>
    </ligand>
</feature>
<dbReference type="InterPro" id="IPR026591">
    <property type="entry name" value="Sirtuin_cat_small_dom_sf"/>
</dbReference>
<comment type="domain">
    <text evidence="3">2 residues (Tyr-53 and Arg-56) present in a large hydrophobic pocket are probably involved in substrate specificity. They are important for desuccinylation activity, but dispensable for deacetylation activity.</text>
</comment>
<organism evidence="6 7">
    <name type="scientific">Winogradskyella maritima</name>
    <dbReference type="NCBI Taxonomy" id="1517766"/>
    <lineage>
        <taxon>Bacteria</taxon>
        <taxon>Pseudomonadati</taxon>
        <taxon>Bacteroidota</taxon>
        <taxon>Flavobacteriia</taxon>
        <taxon>Flavobacteriales</taxon>
        <taxon>Flavobacteriaceae</taxon>
        <taxon>Winogradskyella</taxon>
    </lineage>
</organism>
<keyword evidence="3" id="KW-0963">Cytoplasm</keyword>
<feature type="binding site" evidence="3">
    <location>
        <begin position="169"/>
        <end position="171"/>
    </location>
    <ligand>
        <name>NAD(+)</name>
        <dbReference type="ChEBI" id="CHEBI:57540"/>
    </ligand>
</feature>
<evidence type="ECO:0000256" key="2">
    <source>
        <dbReference type="ARBA" id="ARBA00023027"/>
    </source>
</evidence>
<evidence type="ECO:0000259" key="5">
    <source>
        <dbReference type="PROSITE" id="PS50305"/>
    </source>
</evidence>
<protein>
    <recommendedName>
        <fullName evidence="3">NAD-dependent protein deacylase</fullName>
        <ecNumber evidence="3">2.3.1.286</ecNumber>
    </recommendedName>
    <alternativeName>
        <fullName evidence="3">Regulatory protein SIR2 homolog</fullName>
    </alternativeName>
</protein>
<reference evidence="7" key="1">
    <citation type="journal article" date="2019" name="Int. J. Syst. Evol. Microbiol.">
        <title>The Global Catalogue of Microorganisms (GCM) 10K type strain sequencing project: providing services to taxonomists for standard genome sequencing and annotation.</title>
        <authorList>
            <consortium name="The Broad Institute Genomics Platform"/>
            <consortium name="The Broad Institute Genome Sequencing Center for Infectious Disease"/>
            <person name="Wu L."/>
            <person name="Ma J."/>
        </authorList>
    </citation>
    <scope>NUCLEOTIDE SEQUENCE [LARGE SCALE GENOMIC DNA]</scope>
    <source>
        <strain evidence="7">CECT 8979</strain>
    </source>
</reference>
<accession>A0ABV8AKB2</accession>
<dbReference type="Gene3D" id="3.40.50.1220">
    <property type="entry name" value="TPP-binding domain"/>
    <property type="match status" value="1"/>
</dbReference>
<dbReference type="InterPro" id="IPR003000">
    <property type="entry name" value="Sirtuin"/>
</dbReference>
<dbReference type="InterPro" id="IPR050134">
    <property type="entry name" value="NAD-dep_sirtuin_deacylases"/>
</dbReference>